<feature type="region of interest" description="Disordered" evidence="1">
    <location>
        <begin position="1"/>
        <end position="28"/>
    </location>
</feature>
<proteinExistence type="predicted"/>
<sequence>MKIRRRRGRKGENSPVCPSPTRPWLGGEKAQPEAAAFLAWMLTAPECCCEQAEVQGWPTSDQWIGRPPDLI</sequence>
<comment type="caution">
    <text evidence="3">The sequence shown here is derived from an EMBL/GenBank/DDBJ whole genome shotgun (WGS) entry which is preliminary data.</text>
</comment>
<evidence type="ECO:0000256" key="1">
    <source>
        <dbReference type="SAM" id="MobiDB-lite"/>
    </source>
</evidence>
<evidence type="ECO:0000313" key="3">
    <source>
        <dbReference type="EMBL" id="KAJ6820487.1"/>
    </source>
</evidence>
<organism evidence="3 4">
    <name type="scientific">Iris pallida</name>
    <name type="common">Sweet iris</name>
    <dbReference type="NCBI Taxonomy" id="29817"/>
    <lineage>
        <taxon>Eukaryota</taxon>
        <taxon>Viridiplantae</taxon>
        <taxon>Streptophyta</taxon>
        <taxon>Embryophyta</taxon>
        <taxon>Tracheophyta</taxon>
        <taxon>Spermatophyta</taxon>
        <taxon>Magnoliopsida</taxon>
        <taxon>Liliopsida</taxon>
        <taxon>Asparagales</taxon>
        <taxon>Iridaceae</taxon>
        <taxon>Iridoideae</taxon>
        <taxon>Irideae</taxon>
        <taxon>Iris</taxon>
    </lineage>
</organism>
<keyword evidence="4" id="KW-1185">Reference proteome</keyword>
<protein>
    <submittedName>
        <fullName evidence="3">Leucine-rich repeat extensin-like protein 7</fullName>
    </submittedName>
</protein>
<dbReference type="AlphaFoldDB" id="A0AAX6FW29"/>
<evidence type="ECO:0000313" key="2">
    <source>
        <dbReference type="EMBL" id="KAJ6820486.1"/>
    </source>
</evidence>
<gene>
    <name evidence="2" type="ORF">M6B38_397255</name>
    <name evidence="3" type="ORF">M6B38_397260</name>
</gene>
<accession>A0AAX6FW29</accession>
<reference evidence="3" key="1">
    <citation type="journal article" date="2023" name="GigaByte">
        <title>Genome assembly of the bearded iris, Iris pallida Lam.</title>
        <authorList>
            <person name="Bruccoleri R.E."/>
            <person name="Oakeley E.J."/>
            <person name="Faust A.M.E."/>
            <person name="Altorfer M."/>
            <person name="Dessus-Babus S."/>
            <person name="Burckhardt D."/>
            <person name="Oertli M."/>
            <person name="Naumann U."/>
            <person name="Petersen F."/>
            <person name="Wong J."/>
        </authorList>
    </citation>
    <scope>NUCLEOTIDE SEQUENCE</scope>
    <source>
        <strain evidence="3">GSM-AAB239-AS_SAM_17_03QT</strain>
    </source>
</reference>
<dbReference type="EMBL" id="JANAVB010025598">
    <property type="protein sequence ID" value="KAJ6820487.1"/>
    <property type="molecule type" value="Genomic_DNA"/>
</dbReference>
<reference evidence="3" key="2">
    <citation type="submission" date="2023-04" db="EMBL/GenBank/DDBJ databases">
        <authorList>
            <person name="Bruccoleri R.E."/>
            <person name="Oakeley E.J."/>
            <person name="Faust A.-M."/>
            <person name="Dessus-Babus S."/>
            <person name="Altorfer M."/>
            <person name="Burckhardt D."/>
            <person name="Oertli M."/>
            <person name="Naumann U."/>
            <person name="Petersen F."/>
            <person name="Wong J."/>
        </authorList>
    </citation>
    <scope>NUCLEOTIDE SEQUENCE</scope>
    <source>
        <strain evidence="3">GSM-AAB239-AS_SAM_17_03QT</strain>
        <tissue evidence="3">Leaf</tissue>
    </source>
</reference>
<evidence type="ECO:0000313" key="4">
    <source>
        <dbReference type="Proteomes" id="UP001140949"/>
    </source>
</evidence>
<name>A0AAX6FW29_IRIPA</name>
<dbReference type="EMBL" id="JANAVB010025598">
    <property type="protein sequence ID" value="KAJ6820486.1"/>
    <property type="molecule type" value="Genomic_DNA"/>
</dbReference>
<dbReference type="Proteomes" id="UP001140949">
    <property type="component" value="Unassembled WGS sequence"/>
</dbReference>